<evidence type="ECO:0000313" key="2">
    <source>
        <dbReference type="Proteomes" id="UP000235746"/>
    </source>
</evidence>
<name>A0A2N7ID66_9VIBR</name>
<proteinExistence type="predicted"/>
<dbReference type="EMBL" id="MCYL01000024">
    <property type="protein sequence ID" value="PML54936.1"/>
    <property type="molecule type" value="Genomic_DNA"/>
</dbReference>
<organism evidence="1 2">
    <name type="scientific">Vibrio lentus</name>
    <dbReference type="NCBI Taxonomy" id="136468"/>
    <lineage>
        <taxon>Bacteria</taxon>
        <taxon>Pseudomonadati</taxon>
        <taxon>Pseudomonadota</taxon>
        <taxon>Gammaproteobacteria</taxon>
        <taxon>Vibrionales</taxon>
        <taxon>Vibrionaceae</taxon>
        <taxon>Vibrio</taxon>
    </lineage>
</organism>
<dbReference type="AlphaFoldDB" id="A0A2N7ID66"/>
<reference evidence="2" key="1">
    <citation type="submission" date="2016-07" db="EMBL/GenBank/DDBJ databases">
        <title>Nontailed viruses are major unrecognized killers of bacteria in the ocean.</title>
        <authorList>
            <person name="Kauffman K."/>
            <person name="Hussain F."/>
            <person name="Yang J."/>
            <person name="Arevalo P."/>
            <person name="Brown J."/>
            <person name="Cutler M."/>
            <person name="Kelly L."/>
            <person name="Polz M.F."/>
        </authorList>
    </citation>
    <scope>NUCLEOTIDE SEQUENCE [LARGE SCALE GENOMIC DNA]</scope>
    <source>
        <strain evidence="2">10N.261.51.B8</strain>
    </source>
</reference>
<sequence>MYQSIHVNAGYSHFKINSDGPIGVSKKNQGVIDALLKLGNRFTAPFGGFIEAENVIGLKWVKLVDIKYLCTDEEAETIEYVIQKDHYVVGTYQDRKLYILLFGGEPKHHQIKGLEQDGKNNVFGLF</sequence>
<gene>
    <name evidence="1" type="ORF">BCT74_06280</name>
</gene>
<dbReference type="Proteomes" id="UP000235746">
    <property type="component" value="Unassembled WGS sequence"/>
</dbReference>
<dbReference type="RefSeq" id="WP_017072066.1">
    <property type="nucleotide sequence ID" value="NZ_MCYL01000024.1"/>
</dbReference>
<evidence type="ECO:0000313" key="1">
    <source>
        <dbReference type="EMBL" id="PML54936.1"/>
    </source>
</evidence>
<accession>A0A2N7ID66</accession>
<protein>
    <submittedName>
        <fullName evidence="1">Uncharacterized protein</fullName>
    </submittedName>
</protein>
<comment type="caution">
    <text evidence="1">The sequence shown here is derived from an EMBL/GenBank/DDBJ whole genome shotgun (WGS) entry which is preliminary data.</text>
</comment>